<dbReference type="AlphaFoldDB" id="A0A090WAF0"/>
<dbReference type="UniPathway" id="UPA01057">
    <property type="reaction ID" value="UER00164"/>
</dbReference>
<evidence type="ECO:0000313" key="13">
    <source>
        <dbReference type="Proteomes" id="UP000030184"/>
    </source>
</evidence>
<dbReference type="Proteomes" id="UP000030184">
    <property type="component" value="Unassembled WGS sequence"/>
</dbReference>
<dbReference type="PANTHER" id="PTHR42916">
    <property type="entry name" value="2-SUCCINYL-5-ENOLPYRUVYL-6-HYDROXY-3-CYCLOHEXENE-1-CARBOXYLATE SYNTHASE"/>
    <property type="match status" value="1"/>
</dbReference>
<dbReference type="Gene3D" id="3.40.50.970">
    <property type="match status" value="2"/>
</dbReference>
<proteinExistence type="inferred from homology"/>
<evidence type="ECO:0000256" key="6">
    <source>
        <dbReference type="HAMAP-Rule" id="MF_01659"/>
    </source>
</evidence>
<dbReference type="Proteomes" id="UP000029646">
    <property type="component" value="Unassembled WGS sequence"/>
</dbReference>
<dbReference type="CDD" id="cd02009">
    <property type="entry name" value="TPP_SHCHC_synthase"/>
    <property type="match status" value="1"/>
</dbReference>
<feature type="domain" description="Thiamine pyrophosphate enzyme TPP-binding" evidence="7">
    <location>
        <begin position="426"/>
        <end position="567"/>
    </location>
</feature>
<evidence type="ECO:0000259" key="8">
    <source>
        <dbReference type="Pfam" id="PF02776"/>
    </source>
</evidence>
<dbReference type="UniPathway" id="UPA00079"/>
<dbReference type="InterPro" id="IPR029061">
    <property type="entry name" value="THDP-binding"/>
</dbReference>
<dbReference type="GO" id="GO:0030976">
    <property type="term" value="F:thiamine pyrophosphate binding"/>
    <property type="evidence" value="ECO:0007669"/>
    <property type="project" value="UniProtKB-UniRule"/>
</dbReference>
<comment type="subunit">
    <text evidence="6">Homodimer.</text>
</comment>
<dbReference type="GO" id="GO:0009234">
    <property type="term" value="P:menaquinone biosynthetic process"/>
    <property type="evidence" value="ECO:0007669"/>
    <property type="project" value="UniProtKB-UniRule"/>
</dbReference>
<dbReference type="EC" id="2.2.1.9" evidence="6"/>
<dbReference type="InterPro" id="IPR011766">
    <property type="entry name" value="TPP_enzyme_TPP-bd"/>
</dbReference>
<comment type="cofactor">
    <cofactor evidence="6">
        <name>thiamine diphosphate</name>
        <dbReference type="ChEBI" id="CHEBI:58937"/>
    </cofactor>
    <text evidence="6">Binds 1 thiamine pyrophosphate per subunit.</text>
</comment>
<dbReference type="RefSeq" id="WP_042249231.1">
    <property type="nucleotide sequence ID" value="NZ_BBNS01000024.1"/>
</dbReference>
<evidence type="ECO:0000256" key="1">
    <source>
        <dbReference type="ARBA" id="ARBA00022679"/>
    </source>
</evidence>
<comment type="caution">
    <text evidence="10">The sequence shown here is derived from an EMBL/GenBank/DDBJ whole genome shotgun (WGS) entry which is preliminary data.</text>
</comment>
<comment type="cofactor">
    <cofactor evidence="6">
        <name>Mg(2+)</name>
        <dbReference type="ChEBI" id="CHEBI:18420"/>
    </cofactor>
    <cofactor evidence="6">
        <name>Mn(2+)</name>
        <dbReference type="ChEBI" id="CHEBI:29035"/>
    </cofactor>
</comment>
<dbReference type="InterPro" id="IPR032264">
    <property type="entry name" value="MenD_middle"/>
</dbReference>
<dbReference type="EMBL" id="BBNY01000003">
    <property type="protein sequence ID" value="GAL88656.1"/>
    <property type="molecule type" value="Genomic_DNA"/>
</dbReference>
<gene>
    <name evidence="6" type="primary">menD</name>
    <name evidence="10" type="ORF">JCM19302_1196</name>
    <name evidence="11" type="ORF">JCM19538_3169</name>
</gene>
<dbReference type="GO" id="GO:0070204">
    <property type="term" value="F:2-succinyl-5-enolpyruvyl-6-hydroxy-3-cyclohexene-1-carboxylic-acid synthase activity"/>
    <property type="evidence" value="ECO:0007669"/>
    <property type="project" value="UniProtKB-UniRule"/>
</dbReference>
<feature type="domain" description="Thiamine pyrophosphate enzyme N-terminal TPP-binding" evidence="8">
    <location>
        <begin position="8"/>
        <end position="121"/>
    </location>
</feature>
<feature type="domain" description="Menaquinone biosynthesis protein MenD middle" evidence="9">
    <location>
        <begin position="223"/>
        <end position="417"/>
    </location>
</feature>
<dbReference type="SUPFAM" id="SSF52518">
    <property type="entry name" value="Thiamin diphosphate-binding fold (THDP-binding)"/>
    <property type="match status" value="2"/>
</dbReference>
<dbReference type="GO" id="GO:0000287">
    <property type="term" value="F:magnesium ion binding"/>
    <property type="evidence" value="ECO:0007669"/>
    <property type="project" value="UniProtKB-UniRule"/>
</dbReference>
<evidence type="ECO:0000313" key="10">
    <source>
        <dbReference type="EMBL" id="GAL72434.1"/>
    </source>
</evidence>
<reference evidence="13" key="1">
    <citation type="journal article" date="2014" name="Genome Announc.">
        <title>Draft Genome Sequence of Marine Flavobacterium Jejuia pallidilutea Strain 11shimoA1 and Pigmentation Mutants.</title>
        <authorList>
            <person name="Takatani N."/>
            <person name="Nakanishi M."/>
            <person name="Meirelles P."/>
            <person name="Mino S."/>
            <person name="Suda W."/>
            <person name="Oshima K."/>
            <person name="Hattori M."/>
            <person name="Ohkuma M."/>
            <person name="Hosokawa M."/>
            <person name="Miyashita K."/>
            <person name="Thompson F.L."/>
            <person name="Niwa A."/>
            <person name="Sawabe T."/>
            <person name="Sawabe T."/>
        </authorList>
    </citation>
    <scope>NUCLEOTIDE SEQUENCE [LARGE SCALE GENOMIC DNA]</scope>
    <source>
        <strain evidence="13">JCM 19538</strain>
    </source>
</reference>
<protein>
    <recommendedName>
        <fullName evidence="6">2-succinyl-5-enolpyruvyl-6-hydroxy-3-cyclohexene-1-carboxylate synthase</fullName>
        <shortName evidence="6">SEPHCHC synthase</shortName>
        <ecNumber evidence="6">2.2.1.9</ecNumber>
    </recommendedName>
    <alternativeName>
        <fullName evidence="6">Menaquinone biosynthesis protein MenD</fullName>
    </alternativeName>
</protein>
<keyword evidence="13" id="KW-1185">Reference proteome</keyword>
<dbReference type="Gene3D" id="3.40.50.1220">
    <property type="entry name" value="TPP-binding domain"/>
    <property type="match status" value="1"/>
</dbReference>
<evidence type="ECO:0000259" key="7">
    <source>
        <dbReference type="Pfam" id="PF02775"/>
    </source>
</evidence>
<dbReference type="OrthoDB" id="9791859at2"/>
<comment type="pathway">
    <text evidence="6">Quinol/quinone metabolism; menaquinone biosynthesis.</text>
</comment>
<keyword evidence="3 6" id="KW-0460">Magnesium</keyword>
<evidence type="ECO:0000256" key="3">
    <source>
        <dbReference type="ARBA" id="ARBA00022842"/>
    </source>
</evidence>
<comment type="pathway">
    <text evidence="6">Quinol/quinone metabolism; 1,4-dihydroxy-2-naphthoate biosynthesis; 1,4-dihydroxy-2-naphthoate from chorismate: step 2/7.</text>
</comment>
<comment type="catalytic activity">
    <reaction evidence="6">
        <text>isochorismate + 2-oxoglutarate + H(+) = 5-enolpyruvoyl-6-hydroxy-2-succinyl-cyclohex-3-ene-1-carboxylate + CO2</text>
        <dbReference type="Rhea" id="RHEA:25593"/>
        <dbReference type="ChEBI" id="CHEBI:15378"/>
        <dbReference type="ChEBI" id="CHEBI:16526"/>
        <dbReference type="ChEBI" id="CHEBI:16810"/>
        <dbReference type="ChEBI" id="CHEBI:29780"/>
        <dbReference type="ChEBI" id="CHEBI:58818"/>
        <dbReference type="EC" id="2.2.1.9"/>
    </reaction>
</comment>
<evidence type="ECO:0000313" key="12">
    <source>
        <dbReference type="Proteomes" id="UP000029646"/>
    </source>
</evidence>
<evidence type="ECO:0000259" key="9">
    <source>
        <dbReference type="Pfam" id="PF16582"/>
    </source>
</evidence>
<dbReference type="Pfam" id="PF02776">
    <property type="entry name" value="TPP_enzyme_N"/>
    <property type="match status" value="1"/>
</dbReference>
<organism evidence="10 12">
    <name type="scientific">Jejuia pallidilutea</name>
    <dbReference type="NCBI Taxonomy" id="504487"/>
    <lineage>
        <taxon>Bacteria</taxon>
        <taxon>Pseudomonadati</taxon>
        <taxon>Bacteroidota</taxon>
        <taxon>Flavobacteriia</taxon>
        <taxon>Flavobacteriales</taxon>
        <taxon>Flavobacteriaceae</taxon>
        <taxon>Jejuia</taxon>
    </lineage>
</organism>
<keyword evidence="2 6" id="KW-0479">Metal-binding</keyword>
<dbReference type="PIRSF" id="PIRSF004983">
    <property type="entry name" value="MenD"/>
    <property type="match status" value="1"/>
</dbReference>
<dbReference type="InterPro" id="IPR012001">
    <property type="entry name" value="Thiamin_PyroP_enz_TPP-bd_dom"/>
</dbReference>
<name>A0A090WAF0_9FLAO</name>
<dbReference type="CDD" id="cd07037">
    <property type="entry name" value="TPP_PYR_MenD"/>
    <property type="match status" value="1"/>
</dbReference>
<accession>A0A090WAF0</accession>
<keyword evidence="5 6" id="KW-0464">Manganese</keyword>
<evidence type="ECO:0000256" key="4">
    <source>
        <dbReference type="ARBA" id="ARBA00023052"/>
    </source>
</evidence>
<dbReference type="HAMAP" id="MF_01659">
    <property type="entry name" value="MenD"/>
    <property type="match status" value="1"/>
</dbReference>
<dbReference type="Pfam" id="PF02775">
    <property type="entry name" value="TPP_enzyme_C"/>
    <property type="match status" value="1"/>
</dbReference>
<comment type="similarity">
    <text evidence="6">Belongs to the TPP enzyme family. MenD subfamily.</text>
</comment>
<evidence type="ECO:0000256" key="5">
    <source>
        <dbReference type="ARBA" id="ARBA00023211"/>
    </source>
</evidence>
<keyword evidence="6" id="KW-0474">Menaquinone biosynthesis</keyword>
<dbReference type="InterPro" id="IPR004433">
    <property type="entry name" value="MenaQ_synth_MenD"/>
</dbReference>
<comment type="function">
    <text evidence="6">Catalyzes the thiamine diphosphate-dependent decarboxylation of 2-oxoglutarate and the subsequent addition of the resulting succinic semialdehyde-thiamine pyrophosphate anion to isochorismate to yield 2-succinyl-5-enolpyruvyl-6-hydroxy-3-cyclohexene-1-carboxylate (SEPHCHC).</text>
</comment>
<dbReference type="Pfam" id="PF16582">
    <property type="entry name" value="TPP_enzyme_M_2"/>
    <property type="match status" value="1"/>
</dbReference>
<dbReference type="PANTHER" id="PTHR42916:SF1">
    <property type="entry name" value="PROTEIN PHYLLO, CHLOROPLASTIC"/>
    <property type="match status" value="1"/>
</dbReference>
<sequence length="586" mass="66624">MIYPKIPLAQTVIQLCKAKQIQHIIISPGSRSAPLTIGFTNDDFFKCYSIVDERCAAFFAMGIAQQIKAPTALVCTSGSALLNYYPAVAEAYYSDIPLVVLSADRPKHLVGIGDGQTINQKNVYENHILYSANLKLDLKDEKKVPSNDELPIMKNLESKLERFLGLQKDIQEHNEQEINTAINFAKLKNGPVHINIPFDEPLYETVKTLSVSPKNNAIVKQPQEVDDYILKECIEDWSAASKKMILVGVHSPNKIQKQWLEELAKDDSVIVFTETTSNLHHKSFLPSIDQIIAPLSEEEQKALQPDILLTFGGLIVSKKIKAILRKFKPKQHWHIDEKQANDTFFCLTKHIETSPELFFKSLLTKVAHYKKSDYKPKWLKVKQKRLKKHEQYLSKIPFSDFTVFNTVLKHIPNNTVLQVGNSSAIRYTQLFSINKTLEVFCNRGTSGIDGSTSTAIGCAVANKKQTVFITGDLSFFYDSNALWNNYIPTNFRIIVVNNEGGGIFRILPGHKNTENFDTYFETRHQLNAAHLCKMFNFEYHTATDDTSLKQELNTFFSDSNTPKLLEIFTPKALNDEILLDYFKFIK</sequence>
<evidence type="ECO:0000313" key="11">
    <source>
        <dbReference type="EMBL" id="GAL88656.1"/>
    </source>
</evidence>
<keyword evidence="1 6" id="KW-0808">Transferase</keyword>
<evidence type="ECO:0000256" key="2">
    <source>
        <dbReference type="ARBA" id="ARBA00022723"/>
    </source>
</evidence>
<keyword evidence="4 6" id="KW-0786">Thiamine pyrophosphate</keyword>
<dbReference type="EMBL" id="BBNS01000024">
    <property type="protein sequence ID" value="GAL72434.1"/>
    <property type="molecule type" value="Genomic_DNA"/>
</dbReference>
<dbReference type="GO" id="GO:0030145">
    <property type="term" value="F:manganese ion binding"/>
    <property type="evidence" value="ECO:0007669"/>
    <property type="project" value="UniProtKB-UniRule"/>
</dbReference>